<dbReference type="Proteomes" id="UP000045706">
    <property type="component" value="Unassembled WGS sequence"/>
</dbReference>
<reference evidence="2" key="1">
    <citation type="submission" date="2015-05" db="EMBL/GenBank/DDBJ databases">
        <authorList>
            <person name="Fogelqvist Johan"/>
        </authorList>
    </citation>
    <scope>NUCLEOTIDE SEQUENCE [LARGE SCALE GENOMIC DNA]</scope>
</reference>
<accession>A0A0G4LJB5</accession>
<name>A0A0G4LJB5_VERLO</name>
<dbReference type="EMBL" id="CVQI01012781">
    <property type="protein sequence ID" value="CRK22147.1"/>
    <property type="molecule type" value="Genomic_DNA"/>
</dbReference>
<protein>
    <submittedName>
        <fullName evidence="1">Uncharacterized protein</fullName>
    </submittedName>
</protein>
<evidence type="ECO:0000313" key="2">
    <source>
        <dbReference type="Proteomes" id="UP000045706"/>
    </source>
</evidence>
<dbReference type="PANTHER" id="PTHR36205">
    <property type="entry name" value="CHROMOSOME 19, WHOLE GENOME SHOTGUN SEQUENCE"/>
    <property type="match status" value="1"/>
</dbReference>
<dbReference type="Pfam" id="PF11885">
    <property type="entry name" value="DUF3405"/>
    <property type="match status" value="1"/>
</dbReference>
<proteinExistence type="predicted"/>
<dbReference type="AlphaFoldDB" id="A0A0G4LJB5"/>
<dbReference type="InterPro" id="IPR021822">
    <property type="entry name" value="DUF3405"/>
</dbReference>
<gene>
    <name evidence="1" type="ORF">BN1723_017976</name>
</gene>
<dbReference type="PANTHER" id="PTHR36205:SF2">
    <property type="entry name" value="MAJOR FACILITATOR SUPERFAMILY TRANSPORTER"/>
    <property type="match status" value="1"/>
</dbReference>
<organism evidence="1 2">
    <name type="scientific">Verticillium longisporum</name>
    <name type="common">Verticillium dahliae var. longisporum</name>
    <dbReference type="NCBI Taxonomy" id="100787"/>
    <lineage>
        <taxon>Eukaryota</taxon>
        <taxon>Fungi</taxon>
        <taxon>Dikarya</taxon>
        <taxon>Ascomycota</taxon>
        <taxon>Pezizomycotina</taxon>
        <taxon>Sordariomycetes</taxon>
        <taxon>Hypocreomycetidae</taxon>
        <taxon>Glomerellales</taxon>
        <taxon>Plectosphaerellaceae</taxon>
        <taxon>Verticillium</taxon>
    </lineage>
</organism>
<evidence type="ECO:0000313" key="1">
    <source>
        <dbReference type="EMBL" id="CRK22147.1"/>
    </source>
</evidence>
<feature type="non-terminal residue" evidence="1">
    <location>
        <position position="1"/>
    </location>
</feature>
<sequence>WERNERYYIPSYHGDYDHDFRNDVEARTAGDQVWGPPELPFIKPIGPKPPVSSPEQDPYQWGVGEESDLITLGPIFNPVGSNWIIRDHVWGYSDANHDKLDLPRRTTIVTQSRVSRRLLNIMHVENLRGNHIASEMTPQTVALLHGLKTVFAPHPVWFDRPWNGTFLAKWFNPGPRGATGGEGSPMGWGRERRYQGSTWYYRADPPARMYNNWMGYEDTHVGGKAWEEKHGRPCLPPMMIHPVKEVKQTQPGFETHFELAYG</sequence>